<dbReference type="Pfam" id="PF07972">
    <property type="entry name" value="Flavodoxin_NdrI"/>
    <property type="match status" value="1"/>
</dbReference>
<name>A0A1I1TBD4_9BACL</name>
<evidence type="ECO:0000313" key="4">
    <source>
        <dbReference type="EMBL" id="SFD55942.1"/>
    </source>
</evidence>
<sequence>MLVVYESRTGNVKRFINKLNMRAMPIGELDIVDEPFILVTYTTGFGQVPERVMTFLNRNGKNLQGVSASGNRNWGDGFAKSADTISYLFNVPVISKFELSGTNQDMEYFVERVRNIETHRTEQRIDATRSGRLLSIG</sequence>
<evidence type="ECO:0000256" key="1">
    <source>
        <dbReference type="ARBA" id="ARBA00003999"/>
    </source>
</evidence>
<dbReference type="RefSeq" id="WP_091180507.1">
    <property type="nucleotide sequence ID" value="NZ_FOMT01000001.1"/>
</dbReference>
<dbReference type="GO" id="GO:0010181">
    <property type="term" value="F:FMN binding"/>
    <property type="evidence" value="ECO:0007669"/>
    <property type="project" value="InterPro"/>
</dbReference>
<dbReference type="EMBL" id="FOMT01000001">
    <property type="protein sequence ID" value="SFD55942.1"/>
    <property type="molecule type" value="Genomic_DNA"/>
</dbReference>
<dbReference type="NCBIfam" id="TIGR00333">
    <property type="entry name" value="nrdI"/>
    <property type="match status" value="1"/>
</dbReference>
<accession>A0A1I1TBD4</accession>
<evidence type="ECO:0000256" key="3">
    <source>
        <dbReference type="HAMAP-Rule" id="MF_00128"/>
    </source>
</evidence>
<dbReference type="HAMAP" id="MF_00128">
    <property type="entry name" value="NrdI"/>
    <property type="match status" value="1"/>
</dbReference>
<dbReference type="PANTHER" id="PTHR37297:SF1">
    <property type="entry name" value="PROTEIN NRDI"/>
    <property type="match status" value="1"/>
</dbReference>
<organism evidence="4 5">
    <name type="scientific">Paenibacillus catalpae</name>
    <dbReference type="NCBI Taxonomy" id="1045775"/>
    <lineage>
        <taxon>Bacteria</taxon>
        <taxon>Bacillati</taxon>
        <taxon>Bacillota</taxon>
        <taxon>Bacilli</taxon>
        <taxon>Bacillales</taxon>
        <taxon>Paenibacillaceae</taxon>
        <taxon>Paenibacillus</taxon>
    </lineage>
</organism>
<dbReference type="InterPro" id="IPR020852">
    <property type="entry name" value="RNR_Ib_NrdI_bac"/>
</dbReference>
<comment type="function">
    <text evidence="1 3">Probably involved in ribonucleotide reductase function.</text>
</comment>
<dbReference type="InterPro" id="IPR029039">
    <property type="entry name" value="Flavoprotein-like_sf"/>
</dbReference>
<dbReference type="OrthoDB" id="350535at2"/>
<dbReference type="Proteomes" id="UP000198855">
    <property type="component" value="Unassembled WGS sequence"/>
</dbReference>
<proteinExistence type="inferred from homology"/>
<dbReference type="PANTHER" id="PTHR37297">
    <property type="entry name" value="PROTEIN NRDI"/>
    <property type="match status" value="1"/>
</dbReference>
<comment type="similarity">
    <text evidence="2 3">Belongs to the NrdI family.</text>
</comment>
<dbReference type="STRING" id="1045775.SAMN05216378_0443"/>
<dbReference type="InterPro" id="IPR004465">
    <property type="entry name" value="RNR_NrdI"/>
</dbReference>
<dbReference type="SUPFAM" id="SSF52218">
    <property type="entry name" value="Flavoproteins"/>
    <property type="match status" value="1"/>
</dbReference>
<gene>
    <name evidence="3" type="primary">nrdI</name>
    <name evidence="4" type="ORF">SAMN05216378_0443</name>
</gene>
<evidence type="ECO:0000256" key="2">
    <source>
        <dbReference type="ARBA" id="ARBA00009942"/>
    </source>
</evidence>
<reference evidence="5" key="1">
    <citation type="submission" date="2016-10" db="EMBL/GenBank/DDBJ databases">
        <authorList>
            <person name="Varghese N."/>
            <person name="Submissions S."/>
        </authorList>
    </citation>
    <scope>NUCLEOTIDE SEQUENCE [LARGE SCALE GENOMIC DNA]</scope>
    <source>
        <strain evidence="5">CGMCC 1.10784</strain>
    </source>
</reference>
<evidence type="ECO:0000313" key="5">
    <source>
        <dbReference type="Proteomes" id="UP000198855"/>
    </source>
</evidence>
<keyword evidence="5" id="KW-1185">Reference proteome</keyword>
<dbReference type="AlphaFoldDB" id="A0A1I1TBD4"/>
<dbReference type="Gene3D" id="3.40.50.360">
    <property type="match status" value="1"/>
</dbReference>
<protein>
    <recommendedName>
        <fullName evidence="3">Protein NrdI</fullName>
    </recommendedName>
</protein>
<dbReference type="PIRSF" id="PIRSF005087">
    <property type="entry name" value="NrdI"/>
    <property type="match status" value="1"/>
</dbReference>